<dbReference type="Proteomes" id="UP000320055">
    <property type="component" value="Unassembled WGS sequence"/>
</dbReference>
<evidence type="ECO:0000313" key="5">
    <source>
        <dbReference type="EMBL" id="VEP17576.1"/>
    </source>
</evidence>
<keyword evidence="1" id="KW-0805">Transcription regulation</keyword>
<protein>
    <submittedName>
        <fullName evidence="5">Transcriptional regulator, AraC family</fullName>
    </submittedName>
</protein>
<dbReference type="Pfam" id="PF12833">
    <property type="entry name" value="HTH_18"/>
    <property type="match status" value="1"/>
</dbReference>
<dbReference type="InterPro" id="IPR053142">
    <property type="entry name" value="PchR_regulatory_protein"/>
</dbReference>
<organism evidence="5 6">
    <name type="scientific">Hyella patelloides LEGE 07179</name>
    <dbReference type="NCBI Taxonomy" id="945734"/>
    <lineage>
        <taxon>Bacteria</taxon>
        <taxon>Bacillati</taxon>
        <taxon>Cyanobacteriota</taxon>
        <taxon>Cyanophyceae</taxon>
        <taxon>Pleurocapsales</taxon>
        <taxon>Hyellaceae</taxon>
        <taxon>Hyella</taxon>
    </lineage>
</organism>
<dbReference type="InterPro" id="IPR018062">
    <property type="entry name" value="HTH_AraC-typ_CS"/>
</dbReference>
<dbReference type="InterPro" id="IPR020449">
    <property type="entry name" value="Tscrpt_reg_AraC-type_HTH"/>
</dbReference>
<gene>
    <name evidence="5" type="ORF">H1P_6280010</name>
</gene>
<dbReference type="InterPro" id="IPR018060">
    <property type="entry name" value="HTH_AraC"/>
</dbReference>
<dbReference type="OrthoDB" id="7544370at2"/>
<dbReference type="InterPro" id="IPR009057">
    <property type="entry name" value="Homeodomain-like_sf"/>
</dbReference>
<dbReference type="EMBL" id="CAACVJ010000588">
    <property type="protein sequence ID" value="VEP17576.1"/>
    <property type="molecule type" value="Genomic_DNA"/>
</dbReference>
<sequence>MLDRSIPAIYASILESSTVYGEEYVNKLFLKQDEWKTSFFPKVTPAIRALVRQILNTPYRGMTKKFYLQAKVLELLAMQLDPIIAEFDSLPARLTLKPQTIDRIYQARDILLTQLENPPSITELTKQVGVGDRTLRRGFRELFGTTVIGYLTSQRMEQAEQLLRERELSISEVANLVGYSHLGHFSAAFKRQFGITPSQCLAGKKSI</sequence>
<evidence type="ECO:0000313" key="6">
    <source>
        <dbReference type="Proteomes" id="UP000320055"/>
    </source>
</evidence>
<keyword evidence="2" id="KW-0238">DNA-binding</keyword>
<evidence type="ECO:0000259" key="4">
    <source>
        <dbReference type="PROSITE" id="PS01124"/>
    </source>
</evidence>
<keyword evidence="3" id="KW-0804">Transcription</keyword>
<dbReference type="Gene3D" id="1.10.10.60">
    <property type="entry name" value="Homeodomain-like"/>
    <property type="match status" value="2"/>
</dbReference>
<dbReference type="GO" id="GO:0043565">
    <property type="term" value="F:sequence-specific DNA binding"/>
    <property type="evidence" value="ECO:0007669"/>
    <property type="project" value="InterPro"/>
</dbReference>
<proteinExistence type="predicted"/>
<dbReference type="PANTHER" id="PTHR47893:SF1">
    <property type="entry name" value="REGULATORY PROTEIN PCHR"/>
    <property type="match status" value="1"/>
</dbReference>
<dbReference type="SMART" id="SM00342">
    <property type="entry name" value="HTH_ARAC"/>
    <property type="match status" value="1"/>
</dbReference>
<keyword evidence="6" id="KW-1185">Reference proteome</keyword>
<dbReference type="SUPFAM" id="SSF46689">
    <property type="entry name" value="Homeodomain-like"/>
    <property type="match status" value="2"/>
</dbReference>
<name>A0A563W1P3_9CYAN</name>
<dbReference type="GO" id="GO:0003700">
    <property type="term" value="F:DNA-binding transcription factor activity"/>
    <property type="evidence" value="ECO:0007669"/>
    <property type="project" value="InterPro"/>
</dbReference>
<dbReference type="PROSITE" id="PS00041">
    <property type="entry name" value="HTH_ARAC_FAMILY_1"/>
    <property type="match status" value="1"/>
</dbReference>
<dbReference type="PRINTS" id="PR00032">
    <property type="entry name" value="HTHARAC"/>
</dbReference>
<dbReference type="PANTHER" id="PTHR47893">
    <property type="entry name" value="REGULATORY PROTEIN PCHR"/>
    <property type="match status" value="1"/>
</dbReference>
<feature type="domain" description="HTH araC/xylS-type" evidence="4">
    <location>
        <begin position="105"/>
        <end position="203"/>
    </location>
</feature>
<accession>A0A563W1P3</accession>
<dbReference type="PROSITE" id="PS01124">
    <property type="entry name" value="HTH_ARAC_FAMILY_2"/>
    <property type="match status" value="1"/>
</dbReference>
<evidence type="ECO:0000256" key="2">
    <source>
        <dbReference type="ARBA" id="ARBA00023125"/>
    </source>
</evidence>
<evidence type="ECO:0000256" key="1">
    <source>
        <dbReference type="ARBA" id="ARBA00023015"/>
    </source>
</evidence>
<evidence type="ECO:0000256" key="3">
    <source>
        <dbReference type="ARBA" id="ARBA00023163"/>
    </source>
</evidence>
<dbReference type="RefSeq" id="WP_144875954.1">
    <property type="nucleotide sequence ID" value="NZ_LR214362.1"/>
</dbReference>
<reference evidence="5 6" key="1">
    <citation type="submission" date="2019-01" db="EMBL/GenBank/DDBJ databases">
        <authorList>
            <person name="Brito A."/>
        </authorList>
    </citation>
    <scope>NUCLEOTIDE SEQUENCE [LARGE SCALE GENOMIC DNA]</scope>
    <source>
        <strain evidence="5">1</strain>
    </source>
</reference>
<dbReference type="AlphaFoldDB" id="A0A563W1P3"/>